<evidence type="ECO:0000256" key="3">
    <source>
        <dbReference type="ARBA" id="ARBA00023274"/>
    </source>
</evidence>
<reference evidence="8" key="1">
    <citation type="submission" date="2013-07" db="EMBL/GenBank/DDBJ databases">
        <title>Nephila pilipes venom gland.</title>
        <authorList>
            <person name="Huo L.J."/>
        </authorList>
    </citation>
    <scope>NUCLEOTIDE SEQUENCE</scope>
    <source>
        <tissue evidence="8">Venom gland</tissue>
    </source>
</reference>
<dbReference type="GO" id="GO:0006412">
    <property type="term" value="P:translation"/>
    <property type="evidence" value="ECO:0007669"/>
    <property type="project" value="InterPro"/>
</dbReference>
<dbReference type="GO" id="GO:0022625">
    <property type="term" value="C:cytosolic large ribosomal subunit"/>
    <property type="evidence" value="ECO:0007669"/>
    <property type="project" value="TreeGrafter"/>
</dbReference>
<dbReference type="EMBL" id="KF433271">
    <property type="protein sequence ID" value="AII97595.1"/>
    <property type="molecule type" value="mRNA"/>
</dbReference>
<keyword evidence="2 6" id="KW-0689">Ribosomal protein</keyword>
<comment type="subunit">
    <text evidence="5">Component of the 60S large ribosomal subunit (LSU).</text>
</comment>
<protein>
    <recommendedName>
        <fullName evidence="6">60S ribosomal protein L13</fullName>
    </recommendedName>
</protein>
<accession>A0A076KUE9</accession>
<organism evidence="8">
    <name type="scientific">Nephila pilipes</name>
    <name type="common">Giant wood spider</name>
    <name type="synonym">Nephila maculata</name>
    <dbReference type="NCBI Taxonomy" id="299642"/>
    <lineage>
        <taxon>Eukaryota</taxon>
        <taxon>Metazoa</taxon>
        <taxon>Ecdysozoa</taxon>
        <taxon>Arthropoda</taxon>
        <taxon>Chelicerata</taxon>
        <taxon>Arachnida</taxon>
        <taxon>Araneae</taxon>
        <taxon>Araneomorphae</taxon>
        <taxon>Entelegynae</taxon>
        <taxon>Araneoidea</taxon>
        <taxon>Nephilidae</taxon>
        <taxon>Nephila</taxon>
    </lineage>
</organism>
<feature type="region of interest" description="Disordered" evidence="7">
    <location>
        <begin position="195"/>
        <end position="215"/>
    </location>
</feature>
<comment type="similarity">
    <text evidence="1 6">Belongs to the eukaryotic ribosomal protein eL13 family.</text>
</comment>
<dbReference type="GO" id="GO:0003723">
    <property type="term" value="F:RNA binding"/>
    <property type="evidence" value="ECO:0007669"/>
    <property type="project" value="TreeGrafter"/>
</dbReference>
<dbReference type="GO" id="GO:0003735">
    <property type="term" value="F:structural constituent of ribosome"/>
    <property type="evidence" value="ECO:0007669"/>
    <property type="project" value="InterPro"/>
</dbReference>
<evidence type="ECO:0000256" key="7">
    <source>
        <dbReference type="SAM" id="MobiDB-lite"/>
    </source>
</evidence>
<comment type="function">
    <text evidence="4">Component of the ribosome, a large ribonucleoprotein complex responsible for the synthesis of proteins in the cell. The small ribosomal subunit (SSU) binds messenger RNAs (mRNAs) and translates the encoded message by selecting cognate aminoacyl-transfer RNA (tRNA) molecules. The large subunit (LSU) contains the ribosomal catalytic site termed the peptidyl transferase center (PTC), which catalyzes the formation of peptide bonds, thereby polymerizing the amino acids delivered by tRNAs into a polypeptide chain. The nascent polypeptides leave the ribosome through a tunnel in the LSU and interact with protein factors that function in enzymatic processing, targeting, and the membrane insertion of nascent chains at the exit of the ribosomal tunnel. As part of the LSU, it is probably required for its formation and the maturation of rRNAs.</text>
</comment>
<evidence type="ECO:0000256" key="4">
    <source>
        <dbReference type="ARBA" id="ARBA00058367"/>
    </source>
</evidence>
<dbReference type="PROSITE" id="PS01104">
    <property type="entry name" value="RIBOSOMAL_L13E"/>
    <property type="match status" value="1"/>
</dbReference>
<dbReference type="AlphaFoldDB" id="A0A076KUE9"/>
<dbReference type="InterPro" id="IPR001380">
    <property type="entry name" value="Ribosomal_eL13"/>
</dbReference>
<dbReference type="PANTHER" id="PTHR11722">
    <property type="entry name" value="60S RIBOSOMAL PROTEIN L13"/>
    <property type="match status" value="1"/>
</dbReference>
<evidence type="ECO:0000256" key="5">
    <source>
        <dbReference type="ARBA" id="ARBA00065437"/>
    </source>
</evidence>
<dbReference type="Pfam" id="PF01294">
    <property type="entry name" value="Ribosomal_L13e"/>
    <property type="match status" value="1"/>
</dbReference>
<sequence length="215" mass="25096">MAPKRNNMIPNGHFHKDWQRFVKTWFNQPMRKKRRHNTRVQKARAIAPRPAKGPIRPVVRCPSFRYHTKQRLGRGFTLEELKAAGIHKKQARTIGISVDHRRKNKSVESLQRNVQRLKIYKSKLILFPHKLAKPRKGDATAEEIKMATQLQGVVMPIKRHVKHVEKPRKPTEEEKKFQAYATLRNARSEARLWGMRQKKAKEAAESLEAGPKKAK</sequence>
<evidence type="ECO:0000256" key="1">
    <source>
        <dbReference type="ARBA" id="ARBA00005640"/>
    </source>
</evidence>
<evidence type="ECO:0000313" key="8">
    <source>
        <dbReference type="EMBL" id="AII97595.1"/>
    </source>
</evidence>
<dbReference type="InterPro" id="IPR018256">
    <property type="entry name" value="Ribosomal_eL13_CS"/>
</dbReference>
<dbReference type="PANTHER" id="PTHR11722:SF0">
    <property type="entry name" value="LARGE RIBOSOMAL SUBUNIT PROTEIN EL13"/>
    <property type="match status" value="1"/>
</dbReference>
<dbReference type="FunFam" id="1.20.5.110:FF:000003">
    <property type="entry name" value="60S ribosomal protein L13"/>
    <property type="match status" value="1"/>
</dbReference>
<name>A0A076KUE9_NEPPI</name>
<evidence type="ECO:0000256" key="2">
    <source>
        <dbReference type="ARBA" id="ARBA00022980"/>
    </source>
</evidence>
<proteinExistence type="evidence at transcript level"/>
<evidence type="ECO:0000256" key="6">
    <source>
        <dbReference type="RuleBase" id="RU000572"/>
    </source>
</evidence>
<dbReference type="Gene3D" id="1.20.5.110">
    <property type="match status" value="1"/>
</dbReference>
<dbReference type="HAMAP" id="MF_00499">
    <property type="entry name" value="Ribosomal_eL13"/>
    <property type="match status" value="1"/>
</dbReference>
<keyword evidence="3 6" id="KW-0687">Ribonucleoprotein</keyword>